<keyword evidence="5" id="KW-1185">Reference proteome</keyword>
<gene>
    <name evidence="4" type="ORF">MuYL_0906</name>
</gene>
<evidence type="ECO:0000313" key="5">
    <source>
        <dbReference type="Proteomes" id="UP000215002"/>
    </source>
</evidence>
<keyword evidence="2" id="KW-0378">Hydrolase</keyword>
<dbReference type="PANTHER" id="PTHR40841:SF2">
    <property type="entry name" value="SIDEROPHORE-DEGRADING ESTERASE (EUROFUNG)"/>
    <property type="match status" value="1"/>
</dbReference>
<evidence type="ECO:0000313" key="4">
    <source>
        <dbReference type="EMBL" id="ASU32806.1"/>
    </source>
</evidence>
<dbReference type="Proteomes" id="UP000215002">
    <property type="component" value="Chromosome"/>
</dbReference>
<dbReference type="PROSITE" id="PS50005">
    <property type="entry name" value="TPR"/>
    <property type="match status" value="1"/>
</dbReference>
<dbReference type="Gene3D" id="3.40.50.1820">
    <property type="entry name" value="alpha/beta hydrolase"/>
    <property type="match status" value="1"/>
</dbReference>
<feature type="repeat" description="TPR" evidence="3">
    <location>
        <begin position="347"/>
        <end position="380"/>
    </location>
</feature>
<dbReference type="SUPFAM" id="SSF48452">
    <property type="entry name" value="TPR-like"/>
    <property type="match status" value="1"/>
</dbReference>
<proteinExistence type="inferred from homology"/>
<dbReference type="InterPro" id="IPR000801">
    <property type="entry name" value="Esterase-like"/>
</dbReference>
<protein>
    <submittedName>
        <fullName evidence="4">Uncharacterized protein</fullName>
    </submittedName>
</protein>
<reference evidence="4 5" key="1">
    <citation type="submission" date="2017-08" db="EMBL/GenBank/DDBJ databases">
        <title>Complete genome sequence of Mucilaginibacter sp. strain BJC16-A31.</title>
        <authorList>
            <consortium name="Henan University of Science and Technology"/>
            <person name="You X."/>
        </authorList>
    </citation>
    <scope>NUCLEOTIDE SEQUENCE [LARGE SCALE GENOMIC DNA]</scope>
    <source>
        <strain evidence="4 5">BJC16-A31</strain>
    </source>
</reference>
<dbReference type="RefSeq" id="WP_094569352.1">
    <property type="nucleotide sequence ID" value="NZ_CP022743.1"/>
</dbReference>
<dbReference type="KEGG" id="muc:MuYL_0906"/>
<keyword evidence="3" id="KW-0802">TPR repeat</keyword>
<accession>A0A223NSK7</accession>
<dbReference type="EMBL" id="CP022743">
    <property type="protein sequence ID" value="ASU32806.1"/>
    <property type="molecule type" value="Genomic_DNA"/>
</dbReference>
<comment type="similarity">
    <text evidence="1">Belongs to the esterase D family.</text>
</comment>
<dbReference type="InterPro" id="IPR052558">
    <property type="entry name" value="Siderophore_Hydrolase_D"/>
</dbReference>
<dbReference type="SUPFAM" id="SSF53474">
    <property type="entry name" value="alpha/beta-Hydrolases"/>
    <property type="match status" value="1"/>
</dbReference>
<evidence type="ECO:0000256" key="2">
    <source>
        <dbReference type="ARBA" id="ARBA00022801"/>
    </source>
</evidence>
<dbReference type="PANTHER" id="PTHR40841">
    <property type="entry name" value="SIDEROPHORE TRIACETYLFUSARININE C ESTERASE"/>
    <property type="match status" value="1"/>
</dbReference>
<dbReference type="AlphaFoldDB" id="A0A223NSK7"/>
<dbReference type="InterPro" id="IPR011990">
    <property type="entry name" value="TPR-like_helical_dom_sf"/>
</dbReference>
<sequence length="393" mass="44640">MKSFITFIFFIVCVPTFSQKRDNRITIGTVDTVYSKILGEKRTLMIHIPQGNKEERYPVLYLLDGEEHFYSAAGIVQQMAGVMPDMIIVGIVNTVRNRDLTPTHVTDSKISGGGENFLKFIEDELIPYVNAHYPAAPYRILSGHSLGGLTVVNTLLNHTKLFNAYIAIEPSLWWDNKKLLKQAQRQLAVIDLSKRTLFVAVANNMPPGVDTISVMKDTLNSNTQLTRSVLPFVKALKDTKPKSLRWSYKFYPNERHGTIELNAEYDALRYLFNYYAFRSSQFDGHPELNADSVLISHFKMLSDNLGYTLIPAESLVNSVAYHCWELNQPKEALLLFKRNVENHPQSANAFDSLGDFYSGTGDKQKAIEAYTRSLSLQETVDTRRKLEEVKAKK</sequence>
<organism evidence="4 5">
    <name type="scientific">Mucilaginibacter xinganensis</name>
    <dbReference type="NCBI Taxonomy" id="1234841"/>
    <lineage>
        <taxon>Bacteria</taxon>
        <taxon>Pseudomonadati</taxon>
        <taxon>Bacteroidota</taxon>
        <taxon>Sphingobacteriia</taxon>
        <taxon>Sphingobacteriales</taxon>
        <taxon>Sphingobacteriaceae</taxon>
        <taxon>Mucilaginibacter</taxon>
    </lineage>
</organism>
<dbReference type="InterPro" id="IPR029058">
    <property type="entry name" value="AB_hydrolase_fold"/>
</dbReference>
<dbReference type="Pfam" id="PF00756">
    <property type="entry name" value="Esterase"/>
    <property type="match status" value="1"/>
</dbReference>
<name>A0A223NSK7_9SPHI</name>
<dbReference type="OrthoDB" id="9784036at2"/>
<evidence type="ECO:0000256" key="1">
    <source>
        <dbReference type="ARBA" id="ARBA00005622"/>
    </source>
</evidence>
<dbReference type="GO" id="GO:0016788">
    <property type="term" value="F:hydrolase activity, acting on ester bonds"/>
    <property type="evidence" value="ECO:0007669"/>
    <property type="project" value="TreeGrafter"/>
</dbReference>
<dbReference type="InterPro" id="IPR019734">
    <property type="entry name" value="TPR_rpt"/>
</dbReference>
<evidence type="ECO:0000256" key="3">
    <source>
        <dbReference type="PROSITE-ProRule" id="PRU00339"/>
    </source>
</evidence>